<reference evidence="3" key="3">
    <citation type="journal article" date="2019" name="Int. J. Syst. Evol. Microbiol.">
        <title>The Global Catalogue of Microorganisms (GCM) 10K type strain sequencing project: providing services to taxonomists for standard genome sequencing and annotation.</title>
        <authorList>
            <consortium name="The Broad Institute Genomics Platform"/>
            <consortium name="The Broad Institute Genome Sequencing Center for Infectious Disease"/>
            <person name="Wu L."/>
            <person name="Ma J."/>
        </authorList>
    </citation>
    <scope>NUCLEOTIDE SEQUENCE [LARGE SCALE GENOMIC DNA]</scope>
    <source>
        <strain evidence="3">CGMCC 1.8884</strain>
    </source>
</reference>
<gene>
    <name evidence="2" type="ORF">GCM10008021_00310</name>
    <name evidence="1" type="ORF">GCM10010914_02280</name>
</gene>
<dbReference type="RefSeq" id="WP_017869350.1">
    <property type="nucleotide sequence ID" value="NZ_BMLZ01000001.1"/>
</dbReference>
<reference evidence="1" key="2">
    <citation type="journal article" date="2014" name="Int. J. Syst. Evol. Microbiol.">
        <title>Complete genome sequence of Corynebacterium casei LMG S-19264T (=DSM 44701T), isolated from a smear-ripened cheese.</title>
        <authorList>
            <consortium name="US DOE Joint Genome Institute (JGI-PGF)"/>
            <person name="Walter F."/>
            <person name="Albersmeier A."/>
            <person name="Kalinowski J."/>
            <person name="Ruckert C."/>
        </authorList>
    </citation>
    <scope>NUCLEOTIDE SEQUENCE</scope>
    <source>
        <strain evidence="1">CGMCC 1.8885</strain>
    </source>
</reference>
<dbReference type="EMBL" id="BMMA01000001">
    <property type="protein sequence ID" value="GGI71762.1"/>
    <property type="molecule type" value="Genomic_DNA"/>
</dbReference>
<dbReference type="Proteomes" id="UP000652720">
    <property type="component" value="Unassembled WGS sequence"/>
</dbReference>
<protein>
    <submittedName>
        <fullName evidence="1">Uncharacterized protein</fullName>
    </submittedName>
</protein>
<name>A0AAV4K053_9DEIO</name>
<dbReference type="Proteomes" id="UP000630135">
    <property type="component" value="Unassembled WGS sequence"/>
</dbReference>
<reference evidence="2" key="1">
    <citation type="journal article" date="2014" name="Int. J. Syst. Evol. Microbiol.">
        <title>Complete genome of a new Firmicutes species belonging to the dominant human colonic microbiota ('Ruminococcus bicirculans') reveals two chromosomes and a selective capacity to utilize plant glucans.</title>
        <authorList>
            <consortium name="NISC Comparative Sequencing Program"/>
            <person name="Wegmann U."/>
            <person name="Louis P."/>
            <person name="Goesmann A."/>
            <person name="Henrissat B."/>
            <person name="Duncan S.H."/>
            <person name="Flint H.J."/>
        </authorList>
    </citation>
    <scope>NUCLEOTIDE SEQUENCE</scope>
    <source>
        <strain evidence="2">CGMCC 1.8884</strain>
    </source>
</reference>
<reference evidence="1" key="4">
    <citation type="submission" date="2023-08" db="EMBL/GenBank/DDBJ databases">
        <authorList>
            <person name="Sun Q."/>
            <person name="Zhou Y."/>
        </authorList>
    </citation>
    <scope>NUCLEOTIDE SEQUENCE</scope>
    <source>
        <strain evidence="2">CGMCC 1.8884</strain>
        <strain evidence="1">CGMCC 1.8885</strain>
    </source>
</reference>
<evidence type="ECO:0000313" key="3">
    <source>
        <dbReference type="Proteomes" id="UP000630135"/>
    </source>
</evidence>
<sequence>MRRPGPAAFWIALAQDEDDWGLRELTPEQRRTLFGFHALIGRGEGYVVTTYRNGQPEYLYFAGSSFD</sequence>
<proteinExistence type="predicted"/>
<organism evidence="1 4">
    <name type="scientific">Deinococcus wulumuqiensis</name>
    <dbReference type="NCBI Taxonomy" id="980427"/>
    <lineage>
        <taxon>Bacteria</taxon>
        <taxon>Thermotogati</taxon>
        <taxon>Deinococcota</taxon>
        <taxon>Deinococci</taxon>
        <taxon>Deinococcales</taxon>
        <taxon>Deinococcaceae</taxon>
        <taxon>Deinococcus</taxon>
    </lineage>
</organism>
<evidence type="ECO:0000313" key="1">
    <source>
        <dbReference type="EMBL" id="GGI71762.1"/>
    </source>
</evidence>
<evidence type="ECO:0000313" key="4">
    <source>
        <dbReference type="Proteomes" id="UP000652720"/>
    </source>
</evidence>
<comment type="caution">
    <text evidence="1">The sequence shown here is derived from an EMBL/GenBank/DDBJ whole genome shotgun (WGS) entry which is preliminary data.</text>
</comment>
<dbReference type="GeneID" id="59164120"/>
<dbReference type="EMBL" id="BMLZ01000001">
    <property type="protein sequence ID" value="GGP28380.1"/>
    <property type="molecule type" value="Genomic_DNA"/>
</dbReference>
<accession>A0AAV4K053</accession>
<keyword evidence="3" id="KW-1185">Reference proteome</keyword>
<dbReference type="AlphaFoldDB" id="A0AAV4K053"/>
<evidence type="ECO:0000313" key="2">
    <source>
        <dbReference type="EMBL" id="GGP28380.1"/>
    </source>
</evidence>